<evidence type="ECO:0000259" key="6">
    <source>
        <dbReference type="Pfam" id="PF12253"/>
    </source>
</evidence>
<reference evidence="8 9" key="1">
    <citation type="submission" date="2020-08" db="EMBL/GenBank/DDBJ databases">
        <title>Plant Genome Project.</title>
        <authorList>
            <person name="Zhang R.-G."/>
        </authorList>
    </citation>
    <scope>NUCLEOTIDE SEQUENCE [LARGE SCALE GENOMIC DNA]</scope>
    <source>
        <tissue evidence="8">Rhizome</tissue>
    </source>
</reference>
<evidence type="ECO:0008006" key="10">
    <source>
        <dbReference type="Google" id="ProtNLM"/>
    </source>
</evidence>
<accession>A0A8J5BWI4</accession>
<keyword evidence="9" id="KW-1185">Reference proteome</keyword>
<dbReference type="GO" id="GO:0033186">
    <property type="term" value="C:CAF-1 complex"/>
    <property type="evidence" value="ECO:0007669"/>
    <property type="project" value="TreeGrafter"/>
</dbReference>
<sequence>MRSRPYVTRSFGASFAAVRYNRLLIVSPKEAARFKEASETGGKKEEKSGRKVDSSIVSLQLLLSTVADLKIHYSSKRVLISLRSSHPQGIPLSRNLGSWKMKPFSCIGISGVVSSHFSYLFCEILYRVTMTSPGAAVTDKTDECKLSKVVRGDMVLDICSGKEEDKVVLNRALENYEDLMVLDDSLTEATERESTKDHLAEKSIHSTNSTGLPCGSVLSSNRPSKLVQDVGEKVKCQAELKDEQNGGKKNLKRKRIDGEMIHNNESLITQCQQELDELVDYFKEFSGLKLQLDDANSFSNNSMIAFLLEERNLPFSKLAEEIYEKLKEREAVTLASVRCTLLSIGQRVMYGITSPDTDVLEDESDLCLWCWETRDAKLLPASLRSVVHIRRIARNKIHKRISTLHETLSALANSPQTESYKADLIQASIKLRKVLNKQGISMLVDRLSQKNNADMAKKEARLQEKELIKAFEKTNQSAEKEKKKLERELQKEKLQNVCFLPELQEKELKRMQEEAERERKRHEKEQIELKKQIKKQQEEAAREQRRREKEEAELKKQRAVQKQASLMELFLKSKSSHNSDIPDGKSPMIKPSTEIASNEEMLNAVTSSMDIALHQQHNMTIEDLRRFHVDGWRKLAHCNRSSCWGVRHNPKANLTKEIKLQKSSLLGETHKKSAAPKIEKSSCEVISYSLSSSDRLDEELESLADSMSSQNDLVVTSTSAHSLKKKLLQFDKSNRPAYYGTCLVVGQRHPLRKDPELDYDVDSDEEWEEEAPGESLSDCDKMDEESIEGETLENENDCESEDSFVVPDGYLSETEGVQLTPTDCTENEVKSSSTCKLETDDVAKLLWQQKVLFNLTEKALRKSQPLVISNLNHELSELRITEELSGTAKIEQICLQALCMVAFPGCPIIYVSPNPSTLNEVQQVSESSQETSTQPGTSEVISELDLPEFVRLVQSCPHGINKMVEVLQQKFPSISKTQLRNKVREISSFVDNHWQVKKDILERLGMPATESSPDTVKKQKSIAAYFSKRCLPPPEVVPMILSESLPESSLKSKTQDLKAEGESAE</sequence>
<evidence type="ECO:0000256" key="2">
    <source>
        <dbReference type="ARBA" id="ARBA00022763"/>
    </source>
</evidence>
<dbReference type="GO" id="GO:0005634">
    <property type="term" value="C:nucleus"/>
    <property type="evidence" value="ECO:0007669"/>
    <property type="project" value="UniProtKB-SubCell"/>
</dbReference>
<protein>
    <recommendedName>
        <fullName evidence="10">Chromatin assembly factor 1 subunit FAS1</fullName>
    </recommendedName>
</protein>
<proteinExistence type="predicted"/>
<feature type="region of interest" description="Disordered" evidence="5">
    <location>
        <begin position="1042"/>
        <end position="1065"/>
    </location>
</feature>
<dbReference type="GO" id="GO:0006281">
    <property type="term" value="P:DNA repair"/>
    <property type="evidence" value="ECO:0007669"/>
    <property type="project" value="UniProtKB-KW"/>
</dbReference>
<keyword evidence="2" id="KW-0227">DNA damage</keyword>
<dbReference type="EMBL" id="JACMSC010000179">
    <property type="protein sequence ID" value="KAG6466333.1"/>
    <property type="molecule type" value="Genomic_DNA"/>
</dbReference>
<feature type="compositionally biased region" description="Basic and acidic residues" evidence="5">
    <location>
        <begin position="1053"/>
        <end position="1065"/>
    </location>
</feature>
<evidence type="ECO:0000256" key="3">
    <source>
        <dbReference type="ARBA" id="ARBA00023204"/>
    </source>
</evidence>
<evidence type="ECO:0000256" key="5">
    <source>
        <dbReference type="SAM" id="MobiDB-lite"/>
    </source>
</evidence>
<dbReference type="InterPro" id="IPR048800">
    <property type="entry name" value="Cac1-like_C"/>
</dbReference>
<keyword evidence="3" id="KW-0234">DNA repair</keyword>
<dbReference type="InterPro" id="IPR022043">
    <property type="entry name" value="CAF1A_DD"/>
</dbReference>
<evidence type="ECO:0000256" key="1">
    <source>
        <dbReference type="ARBA" id="ARBA00004123"/>
    </source>
</evidence>
<feature type="compositionally biased region" description="Basic and acidic residues" evidence="5">
    <location>
        <begin position="511"/>
        <end position="556"/>
    </location>
</feature>
<name>A0A8J5BWI4_ZINOF</name>
<evidence type="ECO:0000313" key="8">
    <source>
        <dbReference type="EMBL" id="KAG6466333.1"/>
    </source>
</evidence>
<comment type="caution">
    <text evidence="8">The sequence shown here is derived from an EMBL/GenBank/DDBJ whole genome shotgun (WGS) entry which is preliminary data.</text>
</comment>
<evidence type="ECO:0000313" key="9">
    <source>
        <dbReference type="Proteomes" id="UP000734854"/>
    </source>
</evidence>
<organism evidence="8 9">
    <name type="scientific">Zingiber officinale</name>
    <name type="common">Ginger</name>
    <name type="synonym">Amomum zingiber</name>
    <dbReference type="NCBI Taxonomy" id="94328"/>
    <lineage>
        <taxon>Eukaryota</taxon>
        <taxon>Viridiplantae</taxon>
        <taxon>Streptophyta</taxon>
        <taxon>Embryophyta</taxon>
        <taxon>Tracheophyta</taxon>
        <taxon>Spermatophyta</taxon>
        <taxon>Magnoliopsida</taxon>
        <taxon>Liliopsida</taxon>
        <taxon>Zingiberales</taxon>
        <taxon>Zingiberaceae</taxon>
        <taxon>Zingiber</taxon>
    </lineage>
</organism>
<dbReference type="PANTHER" id="PTHR15272">
    <property type="entry name" value="CHROMATIN ASSEMBLY FACTOR 1 SUBUNIT A CAF-1 SUBUNIT A"/>
    <property type="match status" value="1"/>
</dbReference>
<comment type="subcellular location">
    <subcellularLocation>
        <location evidence="1">Nucleus</location>
    </subcellularLocation>
</comment>
<dbReference type="PANTHER" id="PTHR15272:SF0">
    <property type="entry name" value="CHROMATIN ASSEMBLY FACTOR 1 SUBUNIT A"/>
    <property type="match status" value="1"/>
</dbReference>
<evidence type="ECO:0000259" key="7">
    <source>
        <dbReference type="Pfam" id="PF21796"/>
    </source>
</evidence>
<feature type="domain" description="Chromatin assembly factor 1 subunit A dimerization" evidence="6">
    <location>
        <begin position="726"/>
        <end position="789"/>
    </location>
</feature>
<evidence type="ECO:0000256" key="4">
    <source>
        <dbReference type="ARBA" id="ARBA00023242"/>
    </source>
</evidence>
<feature type="domain" description="Chromatin assembly factor 1 subunit Cac1-like C-terminal" evidence="7">
    <location>
        <begin position="946"/>
        <end position="996"/>
    </location>
</feature>
<feature type="region of interest" description="Disordered" evidence="5">
    <location>
        <begin position="511"/>
        <end position="558"/>
    </location>
</feature>
<keyword evidence="4" id="KW-0539">Nucleus</keyword>
<dbReference type="AlphaFoldDB" id="A0A8J5BWI4"/>
<gene>
    <name evidence="8" type="ORF">ZIOFF_075824</name>
</gene>
<dbReference type="GO" id="GO:0006334">
    <property type="term" value="P:nucleosome assembly"/>
    <property type="evidence" value="ECO:0007669"/>
    <property type="project" value="TreeGrafter"/>
</dbReference>
<dbReference type="Proteomes" id="UP000734854">
    <property type="component" value="Unassembled WGS sequence"/>
</dbReference>
<dbReference type="Pfam" id="PF12253">
    <property type="entry name" value="CAF1A_dimeriz"/>
    <property type="match status" value="1"/>
</dbReference>
<dbReference type="Pfam" id="PF21796">
    <property type="entry name" value="Cac1_C"/>
    <property type="match status" value="1"/>
</dbReference>
<feature type="compositionally biased region" description="Low complexity" evidence="5">
    <location>
        <begin position="1042"/>
        <end position="1052"/>
    </location>
</feature>